<gene>
    <name evidence="5" type="ORF">HK097_007349</name>
</gene>
<organism evidence="5 6">
    <name type="scientific">Rhizophlyctis rosea</name>
    <dbReference type="NCBI Taxonomy" id="64517"/>
    <lineage>
        <taxon>Eukaryota</taxon>
        <taxon>Fungi</taxon>
        <taxon>Fungi incertae sedis</taxon>
        <taxon>Chytridiomycota</taxon>
        <taxon>Chytridiomycota incertae sedis</taxon>
        <taxon>Chytridiomycetes</taxon>
        <taxon>Rhizophlyctidales</taxon>
        <taxon>Rhizophlyctidaceae</taxon>
        <taxon>Rhizophlyctis</taxon>
    </lineage>
</organism>
<dbReference type="PRINTS" id="PR00092">
    <property type="entry name" value="TYROSINASE"/>
</dbReference>
<dbReference type="PANTHER" id="PTHR11474">
    <property type="entry name" value="TYROSINASE FAMILY MEMBER"/>
    <property type="match status" value="1"/>
</dbReference>
<keyword evidence="1" id="KW-0479">Metal-binding</keyword>
<feature type="chain" id="PRO_5041984231" description="Tyrosinase copper-binding domain-containing protein" evidence="3">
    <location>
        <begin position="20"/>
        <end position="469"/>
    </location>
</feature>
<keyword evidence="3" id="KW-0732">Signal</keyword>
<keyword evidence="6" id="KW-1185">Reference proteome</keyword>
<dbReference type="InterPro" id="IPR002227">
    <property type="entry name" value="Tyrosinase_Cu-bd"/>
</dbReference>
<evidence type="ECO:0000259" key="4">
    <source>
        <dbReference type="PROSITE" id="PS00498"/>
    </source>
</evidence>
<evidence type="ECO:0000313" key="6">
    <source>
        <dbReference type="Proteomes" id="UP001212841"/>
    </source>
</evidence>
<name>A0AAD5SD55_9FUNG</name>
<reference evidence="5" key="1">
    <citation type="submission" date="2020-05" db="EMBL/GenBank/DDBJ databases">
        <title>Phylogenomic resolution of chytrid fungi.</title>
        <authorList>
            <person name="Stajich J.E."/>
            <person name="Amses K."/>
            <person name="Simmons R."/>
            <person name="Seto K."/>
            <person name="Myers J."/>
            <person name="Bonds A."/>
            <person name="Quandt C.A."/>
            <person name="Barry K."/>
            <person name="Liu P."/>
            <person name="Grigoriev I."/>
            <person name="Longcore J.E."/>
            <person name="James T.Y."/>
        </authorList>
    </citation>
    <scope>NUCLEOTIDE SEQUENCE</scope>
    <source>
        <strain evidence="5">JEL0318</strain>
    </source>
</reference>
<comment type="caution">
    <text evidence="5">The sequence shown here is derived from an EMBL/GenBank/DDBJ whole genome shotgun (WGS) entry which is preliminary data.</text>
</comment>
<evidence type="ECO:0000256" key="3">
    <source>
        <dbReference type="SAM" id="SignalP"/>
    </source>
</evidence>
<dbReference type="PANTHER" id="PTHR11474:SF126">
    <property type="entry name" value="TYROSINASE-LIKE PROTEIN TYR-1-RELATED"/>
    <property type="match status" value="1"/>
</dbReference>
<dbReference type="SUPFAM" id="SSF48056">
    <property type="entry name" value="Di-copper centre-containing domain"/>
    <property type="match status" value="1"/>
</dbReference>
<dbReference type="EMBL" id="JADGJD010000374">
    <property type="protein sequence ID" value="KAJ3051625.1"/>
    <property type="molecule type" value="Genomic_DNA"/>
</dbReference>
<dbReference type="InterPro" id="IPR008922">
    <property type="entry name" value="Di-copper_centre_dom_sf"/>
</dbReference>
<dbReference type="Gene3D" id="1.10.1280.10">
    <property type="entry name" value="Di-copper center containing domain from catechol oxidase"/>
    <property type="match status" value="1"/>
</dbReference>
<accession>A0AAD5SD55</accession>
<dbReference type="PROSITE" id="PS00498">
    <property type="entry name" value="TYROSINASE_2"/>
    <property type="match status" value="1"/>
</dbReference>
<protein>
    <recommendedName>
        <fullName evidence="4">Tyrosinase copper-binding domain-containing protein</fullName>
    </recommendedName>
</protein>
<keyword evidence="2" id="KW-0186">Copper</keyword>
<evidence type="ECO:0000313" key="5">
    <source>
        <dbReference type="EMBL" id="KAJ3051625.1"/>
    </source>
</evidence>
<dbReference type="Pfam" id="PF00264">
    <property type="entry name" value="Tyrosinase"/>
    <property type="match status" value="1"/>
</dbReference>
<sequence>MKFAALITIAALLPNTAYGALPGFNDYSHCSKTTTRKEIHDLTTSEWRTFATTLQSAAQDYATRFINRTALSAAGRQRLTTLEAKTAKKNLSLWEEIAWLHRELFEPIHNNAGFHPWHRKFTADVEKVLQSKASSFFWPYWASQFEWAGVDWGRDAVWGEGRLGRPQPVSSASDSACVKGCPSYLTTLFVPNLIRFSAFNNECLKRYTLLEDVTAATGGEYDFFSFTYYDAVYAQTLTGDDTGRAGWHLFSMAGEAFHSLQHAYIGGNRKLANGTALTGQMGSDISPLDPTFFVHHANVDRIWHQFQENWNALDKPISFQFTGATAPPDPPQNSTFSPNSILTYFNIPAYQAHFASQFCVKYAAPGALAGAKRKREVRKRQGLSVELDLSPLLGTEPPRKWRQTECPAAPPRSWFKLHGQNWEELERRFVEFTQKLCARIGDGSGVSRVFDLAITPLTGLVGVLKFALF</sequence>
<feature type="signal peptide" evidence="3">
    <location>
        <begin position="1"/>
        <end position="19"/>
    </location>
</feature>
<dbReference type="InterPro" id="IPR050316">
    <property type="entry name" value="Tyrosinase/Hemocyanin"/>
</dbReference>
<dbReference type="GO" id="GO:0046872">
    <property type="term" value="F:metal ion binding"/>
    <property type="evidence" value="ECO:0007669"/>
    <property type="project" value="UniProtKB-KW"/>
</dbReference>
<dbReference type="AlphaFoldDB" id="A0AAD5SD55"/>
<feature type="domain" description="Tyrosinase copper-binding" evidence="4">
    <location>
        <begin position="289"/>
        <end position="300"/>
    </location>
</feature>
<evidence type="ECO:0000256" key="2">
    <source>
        <dbReference type="ARBA" id="ARBA00023008"/>
    </source>
</evidence>
<dbReference type="Proteomes" id="UP001212841">
    <property type="component" value="Unassembled WGS sequence"/>
</dbReference>
<evidence type="ECO:0000256" key="1">
    <source>
        <dbReference type="ARBA" id="ARBA00022723"/>
    </source>
</evidence>
<dbReference type="GO" id="GO:0016491">
    <property type="term" value="F:oxidoreductase activity"/>
    <property type="evidence" value="ECO:0007669"/>
    <property type="project" value="InterPro"/>
</dbReference>
<proteinExistence type="predicted"/>